<comment type="caution">
    <text evidence="2">The sequence shown here is derived from an EMBL/GenBank/DDBJ whole genome shotgun (WGS) entry which is preliminary data.</text>
</comment>
<dbReference type="EMBL" id="NPDZ01000002">
    <property type="protein sequence ID" value="PJZ74200.1"/>
    <property type="molecule type" value="Genomic_DNA"/>
</dbReference>
<dbReference type="OrthoDB" id="339512at2"/>
<reference evidence="3 4" key="1">
    <citation type="submission" date="2017-07" db="EMBL/GenBank/DDBJ databases">
        <title>Leptospira spp. isolated from tropical soils.</title>
        <authorList>
            <person name="Thibeaux R."/>
            <person name="Iraola G."/>
            <person name="Ferres I."/>
            <person name="Bierque E."/>
            <person name="Girault D."/>
            <person name="Soupe-Gilbert M.-E."/>
            <person name="Picardeau M."/>
            <person name="Goarant C."/>
        </authorList>
    </citation>
    <scope>NUCLEOTIDE SEQUENCE [LARGE SCALE GENOMIC DNA]</scope>
    <source>
        <strain evidence="2 4">FH1-B-B1</strain>
        <strain evidence="1 3">FH1-B-C1</strain>
    </source>
</reference>
<protein>
    <recommendedName>
        <fullName evidence="5">Band 7 domain-containing protein</fullName>
    </recommendedName>
</protein>
<evidence type="ECO:0008006" key="5">
    <source>
        <dbReference type="Google" id="ProtNLM"/>
    </source>
</evidence>
<evidence type="ECO:0000313" key="2">
    <source>
        <dbReference type="EMBL" id="PJZ74200.1"/>
    </source>
</evidence>
<name>A0A2M9ZQ48_9LEPT</name>
<evidence type="ECO:0000313" key="4">
    <source>
        <dbReference type="Proteomes" id="UP000231990"/>
    </source>
</evidence>
<evidence type="ECO:0000313" key="1">
    <source>
        <dbReference type="EMBL" id="PJZ68052.1"/>
    </source>
</evidence>
<sequence length="290" mass="33200">MFRKFGKALFALALVVLVFAAIFPAYILGDGQVLVSWDQDSRLVTFIRGPGIAYEPGVFLFWERSVRKEELSSLSEEIEVKYDLASGLFPEGSEEGLLLGKMEVVFSLEGEGAKRWYSATGGKSRSKYLAGIFLSALRSRIEDVKDLNITQDRISNYFRNEAGPQILTENPWLKIESVRIIKLQTPDPIVISNILRNPNFILTKKLERIEALKKAEFFQLEEEGKLRVAQKRWEAYKDYLKKNPDMKEFVLYESLSDKVEVILLPMESILGNPMAFRKKNQSTKKSKEVE</sequence>
<accession>A0A2M9ZQ48</accession>
<gene>
    <name evidence="1" type="ORF">CH360_18200</name>
    <name evidence="2" type="ORF">CH373_04615</name>
</gene>
<dbReference type="RefSeq" id="WP_100715528.1">
    <property type="nucleotide sequence ID" value="NZ_NPDY01000038.1"/>
</dbReference>
<keyword evidence="3" id="KW-1185">Reference proteome</keyword>
<evidence type="ECO:0000313" key="3">
    <source>
        <dbReference type="Proteomes" id="UP000231962"/>
    </source>
</evidence>
<dbReference type="AlphaFoldDB" id="A0A2M9ZQ48"/>
<dbReference type="Proteomes" id="UP000231990">
    <property type="component" value="Unassembled WGS sequence"/>
</dbReference>
<proteinExistence type="predicted"/>
<dbReference type="EMBL" id="NPDY01000038">
    <property type="protein sequence ID" value="PJZ68052.1"/>
    <property type="molecule type" value="Genomic_DNA"/>
</dbReference>
<organism evidence="2 4">
    <name type="scientific">Leptospira perolatii</name>
    <dbReference type="NCBI Taxonomy" id="2023191"/>
    <lineage>
        <taxon>Bacteria</taxon>
        <taxon>Pseudomonadati</taxon>
        <taxon>Spirochaetota</taxon>
        <taxon>Spirochaetia</taxon>
        <taxon>Leptospirales</taxon>
        <taxon>Leptospiraceae</taxon>
        <taxon>Leptospira</taxon>
    </lineage>
</organism>
<dbReference type="Proteomes" id="UP000231962">
    <property type="component" value="Unassembled WGS sequence"/>
</dbReference>